<accession>A0AAE0ETX3</accession>
<reference evidence="2 3" key="1">
    <citation type="journal article" date="2015" name="Genome Biol. Evol.">
        <title>Comparative Genomics of a Bacterivorous Green Alga Reveals Evolutionary Causalities and Consequences of Phago-Mixotrophic Mode of Nutrition.</title>
        <authorList>
            <person name="Burns J.A."/>
            <person name="Paasch A."/>
            <person name="Narechania A."/>
            <person name="Kim E."/>
        </authorList>
    </citation>
    <scope>NUCLEOTIDE SEQUENCE [LARGE SCALE GENOMIC DNA]</scope>
    <source>
        <strain evidence="2 3">PLY_AMNH</strain>
    </source>
</reference>
<keyword evidence="3" id="KW-1185">Reference proteome</keyword>
<feature type="region of interest" description="Disordered" evidence="1">
    <location>
        <begin position="10"/>
        <end position="192"/>
    </location>
</feature>
<feature type="compositionally biased region" description="Polar residues" evidence="1">
    <location>
        <begin position="85"/>
        <end position="98"/>
    </location>
</feature>
<evidence type="ECO:0000313" key="2">
    <source>
        <dbReference type="EMBL" id="KAK3240773.1"/>
    </source>
</evidence>
<feature type="compositionally biased region" description="Basic and acidic residues" evidence="1">
    <location>
        <begin position="162"/>
        <end position="175"/>
    </location>
</feature>
<gene>
    <name evidence="2" type="ORF">CYMTET_49411</name>
</gene>
<comment type="caution">
    <text evidence="2">The sequence shown here is derived from an EMBL/GenBank/DDBJ whole genome shotgun (WGS) entry which is preliminary data.</text>
</comment>
<evidence type="ECO:0000256" key="1">
    <source>
        <dbReference type="SAM" id="MobiDB-lite"/>
    </source>
</evidence>
<dbReference type="EMBL" id="LGRX02033554">
    <property type="protein sequence ID" value="KAK3240773.1"/>
    <property type="molecule type" value="Genomic_DNA"/>
</dbReference>
<dbReference type="Proteomes" id="UP001190700">
    <property type="component" value="Unassembled WGS sequence"/>
</dbReference>
<proteinExistence type="predicted"/>
<dbReference type="AlphaFoldDB" id="A0AAE0ETX3"/>
<name>A0AAE0ETX3_9CHLO</name>
<organism evidence="2 3">
    <name type="scientific">Cymbomonas tetramitiformis</name>
    <dbReference type="NCBI Taxonomy" id="36881"/>
    <lineage>
        <taxon>Eukaryota</taxon>
        <taxon>Viridiplantae</taxon>
        <taxon>Chlorophyta</taxon>
        <taxon>Pyramimonadophyceae</taxon>
        <taxon>Pyramimonadales</taxon>
        <taxon>Pyramimonadaceae</taxon>
        <taxon>Cymbomonas</taxon>
    </lineage>
</organism>
<feature type="compositionally biased region" description="Basic and acidic residues" evidence="1">
    <location>
        <begin position="10"/>
        <end position="19"/>
    </location>
</feature>
<sequence>MYFLIKKCEMTSRTEENTGKHTWTKRNKQQRSNNNSRPNTQLPATYRPSPRGGRRQLREILEQREDEETLQMQGTEGQPEPHNESGPTTRDQAGSTPPTEVPPPHLSDDEILEGLNELAEQQETPQEELERARRAHHNKVTEESSVHTMLTDPASRTRWNQKQHDITNHRMENRRTVPVKRAQVTKSWLTKQ</sequence>
<evidence type="ECO:0000313" key="3">
    <source>
        <dbReference type="Proteomes" id="UP001190700"/>
    </source>
</evidence>
<protein>
    <submittedName>
        <fullName evidence="2">Uncharacterized protein</fullName>
    </submittedName>
</protein>